<dbReference type="AlphaFoldDB" id="A0AAV4EIT2"/>
<evidence type="ECO:0000313" key="1">
    <source>
        <dbReference type="EMBL" id="GFR60967.1"/>
    </source>
</evidence>
<reference evidence="1 2" key="1">
    <citation type="journal article" date="2021" name="Elife">
        <title>Chloroplast acquisition without the gene transfer in kleptoplastic sea slugs, Plakobranchus ocellatus.</title>
        <authorList>
            <person name="Maeda T."/>
            <person name="Takahashi S."/>
            <person name="Yoshida T."/>
            <person name="Shimamura S."/>
            <person name="Takaki Y."/>
            <person name="Nagai Y."/>
            <person name="Toyoda A."/>
            <person name="Suzuki Y."/>
            <person name="Arimoto A."/>
            <person name="Ishii H."/>
            <person name="Satoh N."/>
            <person name="Nishiyama T."/>
            <person name="Hasebe M."/>
            <person name="Maruyama T."/>
            <person name="Minagawa J."/>
            <person name="Obokata J."/>
            <person name="Shigenobu S."/>
        </authorList>
    </citation>
    <scope>NUCLEOTIDE SEQUENCE [LARGE SCALE GENOMIC DNA]</scope>
</reference>
<sequence length="94" mass="10573">MARYVATDLGGSFKQSRRRLSLPGPMVLTQKSPSLPLTTPTDSVKCLIMKNGQTRCYNLQKSQRGLYTRPRQVPQLCNLKMRISDISSAKALKF</sequence>
<dbReference type="Proteomes" id="UP000762676">
    <property type="component" value="Unassembled WGS sequence"/>
</dbReference>
<accession>A0AAV4EIT2</accession>
<gene>
    <name evidence="1" type="ORF">ElyMa_003545400</name>
</gene>
<proteinExistence type="predicted"/>
<evidence type="ECO:0000313" key="2">
    <source>
        <dbReference type="Proteomes" id="UP000762676"/>
    </source>
</evidence>
<keyword evidence="2" id="KW-1185">Reference proteome</keyword>
<organism evidence="1 2">
    <name type="scientific">Elysia marginata</name>
    <dbReference type="NCBI Taxonomy" id="1093978"/>
    <lineage>
        <taxon>Eukaryota</taxon>
        <taxon>Metazoa</taxon>
        <taxon>Spiralia</taxon>
        <taxon>Lophotrochozoa</taxon>
        <taxon>Mollusca</taxon>
        <taxon>Gastropoda</taxon>
        <taxon>Heterobranchia</taxon>
        <taxon>Euthyneura</taxon>
        <taxon>Panpulmonata</taxon>
        <taxon>Sacoglossa</taxon>
        <taxon>Placobranchoidea</taxon>
        <taxon>Plakobranchidae</taxon>
        <taxon>Elysia</taxon>
    </lineage>
</organism>
<comment type="caution">
    <text evidence="1">The sequence shown here is derived from an EMBL/GenBank/DDBJ whole genome shotgun (WGS) entry which is preliminary data.</text>
</comment>
<protein>
    <submittedName>
        <fullName evidence="1">Uncharacterized protein</fullName>
    </submittedName>
</protein>
<name>A0AAV4EIT2_9GAST</name>
<dbReference type="EMBL" id="BMAT01007256">
    <property type="protein sequence ID" value="GFR60967.1"/>
    <property type="molecule type" value="Genomic_DNA"/>
</dbReference>